<feature type="compositionally biased region" description="Low complexity" evidence="1">
    <location>
        <begin position="124"/>
        <end position="164"/>
    </location>
</feature>
<name>A0A0J0XJG7_9TREE</name>
<feature type="signal peptide" evidence="2">
    <location>
        <begin position="1"/>
        <end position="16"/>
    </location>
</feature>
<proteinExistence type="predicted"/>
<feature type="chain" id="PRO_5005245360" description="Ser-Thr-rich glycosyl-phosphatidyl-inositol-anchored membrane family-domain-containing protein" evidence="2">
    <location>
        <begin position="17"/>
        <end position="185"/>
    </location>
</feature>
<dbReference type="OrthoDB" id="3362246at2759"/>
<protein>
    <recommendedName>
        <fullName evidence="5">Ser-Thr-rich glycosyl-phosphatidyl-inositol-anchored membrane family-domain-containing protein</fullName>
    </recommendedName>
</protein>
<keyword evidence="4" id="KW-1185">Reference proteome</keyword>
<dbReference type="STRING" id="879819.A0A0J0XJG7"/>
<evidence type="ECO:0008006" key="5">
    <source>
        <dbReference type="Google" id="ProtNLM"/>
    </source>
</evidence>
<dbReference type="PROSITE" id="PS51257">
    <property type="entry name" value="PROKAR_LIPOPROTEIN"/>
    <property type="match status" value="1"/>
</dbReference>
<sequence>MLRTLALAVLAATAAAQASFSITTPPALVACQPSRVSWTGGVPPYILSIIPGGQPGAAALKDLDTNLNVMQYTWNTDVVGGTHLTFKIVDKNGDIAYSAPITVQAGSSDDCLKPGASKPPQPSSPAATGGQPAGSGSAAASGSGSASAASASRPAASATPSGSAAFAPAAPVAAVVAVAGAALLF</sequence>
<evidence type="ECO:0000256" key="1">
    <source>
        <dbReference type="SAM" id="MobiDB-lite"/>
    </source>
</evidence>
<dbReference type="AlphaFoldDB" id="A0A0J0XJG7"/>
<evidence type="ECO:0000256" key="2">
    <source>
        <dbReference type="SAM" id="SignalP"/>
    </source>
</evidence>
<evidence type="ECO:0000313" key="3">
    <source>
        <dbReference type="EMBL" id="KLT41228.1"/>
    </source>
</evidence>
<feature type="region of interest" description="Disordered" evidence="1">
    <location>
        <begin position="108"/>
        <end position="164"/>
    </location>
</feature>
<dbReference type="Proteomes" id="UP000053611">
    <property type="component" value="Unassembled WGS sequence"/>
</dbReference>
<evidence type="ECO:0000313" key="4">
    <source>
        <dbReference type="Proteomes" id="UP000053611"/>
    </source>
</evidence>
<dbReference type="EMBL" id="KQ087221">
    <property type="protein sequence ID" value="KLT41228.1"/>
    <property type="molecule type" value="Genomic_DNA"/>
</dbReference>
<reference evidence="3 4" key="1">
    <citation type="submission" date="2015-03" db="EMBL/GenBank/DDBJ databases">
        <title>Genomics and transcriptomics of the oil-accumulating basidiomycete yeast T. oleaginosus allow insights into substrate utilization and the diverse evolutionary trajectories of mating systems in fungi.</title>
        <authorList>
            <consortium name="DOE Joint Genome Institute"/>
            <person name="Kourist R."/>
            <person name="Kracht O."/>
            <person name="Bracharz F."/>
            <person name="Lipzen A."/>
            <person name="Nolan M."/>
            <person name="Ohm R."/>
            <person name="Grigoriev I."/>
            <person name="Sun S."/>
            <person name="Heitman J."/>
            <person name="Bruck T."/>
            <person name="Nowrousian M."/>
        </authorList>
    </citation>
    <scope>NUCLEOTIDE SEQUENCE [LARGE SCALE GENOMIC DNA]</scope>
    <source>
        <strain evidence="3 4">IBC0246</strain>
    </source>
</reference>
<gene>
    <name evidence="3" type="ORF">CC85DRAFT_286666</name>
</gene>
<dbReference type="PANTHER" id="PTHR37487">
    <property type="entry name" value="CHROMOSOME 1, WHOLE GENOME SHOTGUN SEQUENCE"/>
    <property type="match status" value="1"/>
</dbReference>
<organism evidence="3 4">
    <name type="scientific">Cutaneotrichosporon oleaginosum</name>
    <dbReference type="NCBI Taxonomy" id="879819"/>
    <lineage>
        <taxon>Eukaryota</taxon>
        <taxon>Fungi</taxon>
        <taxon>Dikarya</taxon>
        <taxon>Basidiomycota</taxon>
        <taxon>Agaricomycotina</taxon>
        <taxon>Tremellomycetes</taxon>
        <taxon>Trichosporonales</taxon>
        <taxon>Trichosporonaceae</taxon>
        <taxon>Cutaneotrichosporon</taxon>
    </lineage>
</organism>
<keyword evidence="2" id="KW-0732">Signal</keyword>
<accession>A0A0J0XJG7</accession>
<dbReference type="PANTHER" id="PTHR37487:SF2">
    <property type="entry name" value="EXPRESSED PROTEIN"/>
    <property type="match status" value="1"/>
</dbReference>